<name>A0A967AWK9_9FLAO</name>
<dbReference type="Proteomes" id="UP000707206">
    <property type="component" value="Unassembled WGS sequence"/>
</dbReference>
<evidence type="ECO:0000313" key="1">
    <source>
        <dbReference type="EMBL" id="NHF60475.1"/>
    </source>
</evidence>
<gene>
    <name evidence="1" type="ORF">FK220_014060</name>
</gene>
<keyword evidence="2" id="KW-1185">Reference proteome</keyword>
<reference evidence="1" key="2">
    <citation type="submission" date="2020-03" db="EMBL/GenBank/DDBJ databases">
        <title>Flavobacteriaceae bacterium strain TP-CH-4, a member of the family Flavobacteriaceae isolated from a deep-sea seamount.</title>
        <authorList>
            <person name="Zhang D.-C."/>
        </authorList>
    </citation>
    <scope>NUCLEOTIDE SEQUENCE</scope>
    <source>
        <strain evidence="1">TP-CH-4</strain>
    </source>
</reference>
<organism evidence="1 2">
    <name type="scientific">Pelagihabitans pacificus</name>
    <dbReference type="NCBI Taxonomy" id="2696054"/>
    <lineage>
        <taxon>Bacteria</taxon>
        <taxon>Pseudomonadati</taxon>
        <taxon>Bacteroidota</taxon>
        <taxon>Flavobacteriia</taxon>
        <taxon>Flavobacteriales</taxon>
        <taxon>Flavobacteriaceae</taxon>
        <taxon>Pelagihabitans</taxon>
    </lineage>
</organism>
<comment type="caution">
    <text evidence="1">The sequence shown here is derived from an EMBL/GenBank/DDBJ whole genome shotgun (WGS) entry which is preliminary data.</text>
</comment>
<dbReference type="AlphaFoldDB" id="A0A967AWK9"/>
<sequence length="62" mass="6913">MAGGGIAGAITSLKNNRDLQKRGKLKEKGEVYGQAGIRKLHLKESTEQDMLNIQKKIAEYKR</sequence>
<evidence type="ECO:0000313" key="2">
    <source>
        <dbReference type="Proteomes" id="UP000707206"/>
    </source>
</evidence>
<dbReference type="RefSeq" id="WP_152574978.1">
    <property type="nucleotide sequence ID" value="NZ_VIKU02000004.1"/>
</dbReference>
<dbReference type="EMBL" id="VIKU02000004">
    <property type="protein sequence ID" value="NHF60475.1"/>
    <property type="molecule type" value="Genomic_DNA"/>
</dbReference>
<accession>A0A967AWK9</accession>
<reference evidence="1" key="1">
    <citation type="submission" date="2019-07" db="EMBL/GenBank/DDBJ databases">
        <authorList>
            <person name="De-Chao Zhang Q."/>
        </authorList>
    </citation>
    <scope>NUCLEOTIDE SEQUENCE</scope>
    <source>
        <strain evidence="1">TP-CH-4</strain>
    </source>
</reference>
<protein>
    <submittedName>
        <fullName evidence="1">Uncharacterized protein</fullName>
    </submittedName>
</protein>
<proteinExistence type="predicted"/>